<dbReference type="Proteomes" id="UP000595437">
    <property type="component" value="Chromosome 1"/>
</dbReference>
<reference evidence="2" key="1">
    <citation type="submission" date="2021-01" db="EMBL/GenBank/DDBJ databases">
        <title>Caligus Genome Assembly.</title>
        <authorList>
            <person name="Gallardo-Escarate C."/>
        </authorList>
    </citation>
    <scope>NUCLEOTIDE SEQUENCE [LARGE SCALE GENOMIC DNA]</scope>
</reference>
<organism evidence="1 2">
    <name type="scientific">Caligus rogercresseyi</name>
    <name type="common">Sea louse</name>
    <dbReference type="NCBI Taxonomy" id="217165"/>
    <lineage>
        <taxon>Eukaryota</taxon>
        <taxon>Metazoa</taxon>
        <taxon>Ecdysozoa</taxon>
        <taxon>Arthropoda</taxon>
        <taxon>Crustacea</taxon>
        <taxon>Multicrustacea</taxon>
        <taxon>Hexanauplia</taxon>
        <taxon>Copepoda</taxon>
        <taxon>Siphonostomatoida</taxon>
        <taxon>Caligidae</taxon>
        <taxon>Caligus</taxon>
    </lineage>
</organism>
<protein>
    <submittedName>
        <fullName evidence="1">Uncharacterized protein</fullName>
    </submittedName>
</protein>
<evidence type="ECO:0000313" key="2">
    <source>
        <dbReference type="Proteomes" id="UP000595437"/>
    </source>
</evidence>
<gene>
    <name evidence="1" type="ORF">FKW44_000674</name>
</gene>
<dbReference type="AlphaFoldDB" id="A0A7T8KHP1"/>
<proteinExistence type="predicted"/>
<evidence type="ECO:0000313" key="1">
    <source>
        <dbReference type="EMBL" id="QQP56117.1"/>
    </source>
</evidence>
<feature type="non-terminal residue" evidence="1">
    <location>
        <position position="1"/>
    </location>
</feature>
<keyword evidence="2" id="KW-1185">Reference proteome</keyword>
<accession>A0A7T8KHP1</accession>
<dbReference type="EMBL" id="CP045890">
    <property type="protein sequence ID" value="QQP56117.1"/>
    <property type="molecule type" value="Genomic_DNA"/>
</dbReference>
<name>A0A7T8KHP1_CALRO</name>
<sequence length="110" mass="12384">NYVPHVFHQSCYNKAKVKICCHCGSKETPAVVQMTLKMDRAPLQLLRSVSKMSFPTMKKEKDSENEDSEEVIQYKMPNGKVISSHGLPLGLNNSVLQKVLNELEDKAPPK</sequence>